<accession>A0A5N5CUI2</accession>
<evidence type="ECO:0000256" key="1">
    <source>
        <dbReference type="SAM" id="MobiDB-lite"/>
    </source>
</evidence>
<organism evidence="2 3">
    <name type="scientific">Lasiodiplodia theobromae</name>
    <dbReference type="NCBI Taxonomy" id="45133"/>
    <lineage>
        <taxon>Eukaryota</taxon>
        <taxon>Fungi</taxon>
        <taxon>Dikarya</taxon>
        <taxon>Ascomycota</taxon>
        <taxon>Pezizomycotina</taxon>
        <taxon>Dothideomycetes</taxon>
        <taxon>Dothideomycetes incertae sedis</taxon>
        <taxon>Botryosphaeriales</taxon>
        <taxon>Botryosphaeriaceae</taxon>
        <taxon>Lasiodiplodia</taxon>
    </lineage>
</organism>
<proteinExistence type="predicted"/>
<gene>
    <name evidence="2" type="ORF">DBV05_g12319</name>
</gene>
<reference evidence="2 3" key="1">
    <citation type="journal article" date="2019" name="Sci. Rep.">
        <title>A multi-omics analysis of the grapevine pathogen Lasiodiplodia theobromae reveals that temperature affects the expression of virulence- and pathogenicity-related genes.</title>
        <authorList>
            <person name="Felix C."/>
            <person name="Meneses R."/>
            <person name="Goncalves M.F.M."/>
            <person name="Tilleman L."/>
            <person name="Duarte A.S."/>
            <person name="Jorrin-Novo J.V."/>
            <person name="Van de Peer Y."/>
            <person name="Deforce D."/>
            <person name="Van Nieuwerburgh F."/>
            <person name="Esteves A.C."/>
            <person name="Alves A."/>
        </authorList>
    </citation>
    <scope>NUCLEOTIDE SEQUENCE [LARGE SCALE GENOMIC DNA]</scope>
    <source>
        <strain evidence="2 3">LA-SOL3</strain>
    </source>
</reference>
<feature type="region of interest" description="Disordered" evidence="1">
    <location>
        <begin position="191"/>
        <end position="210"/>
    </location>
</feature>
<evidence type="ECO:0000313" key="3">
    <source>
        <dbReference type="Proteomes" id="UP000325902"/>
    </source>
</evidence>
<evidence type="ECO:0000313" key="2">
    <source>
        <dbReference type="EMBL" id="KAB2569003.1"/>
    </source>
</evidence>
<dbReference type="OrthoDB" id="3960125at2759"/>
<sequence>MPRRGRNQPPSDVFNNNVVVAQASDTAWAHCSMTLRFDRMHTSFGAERVPPSIAEHILQNATINSIEEILIISVSTSAPGSSPPSASAAAAAKRVASGDGLAPSPSSRTHVSNTTDADTDSDSGSESLTYALPWSKQQQQRENDSSSSSSSKTAATLRDMVATELDKLLPDMIRNLLPEILRILLSDTLHQQDSQNEDSHQSERNNPSPPLIAQYVQPLVLAHLPRLIEEYMDEYDPLTDVVYAVEMSVAEAGEFAILEIKEAKDECIEEIAAAERDALERLQAVDLDGDAIRGLTPEEESQGGDEGIAALGLGLPEPERSEDGSIVFKRRRKGRVQEIPCGKNGAESMLVEPTQQGGHHDQPLGAQLVGEATTEDHMTDEEDATAGHEDHDSTALRDELGQQDKENLTHKLIQNSSTNAADGMGHETAAVPPFPRFPMHSGMTGQADSDINDQVETNRSDLYSMTQVDSDISGRVEAYRREMYATVGAVGASTTRSRSPEVRQWDSFPLRPDIQTGGNVRSAQVEEGNWSVTQFQYAQAVDDRFSMPLDQDSSTQPDTELDVEDKGGSSTQ</sequence>
<feature type="region of interest" description="Disordered" evidence="1">
    <location>
        <begin position="372"/>
        <end position="393"/>
    </location>
</feature>
<dbReference type="EMBL" id="VCHE01000240">
    <property type="protein sequence ID" value="KAB2569003.1"/>
    <property type="molecule type" value="Genomic_DNA"/>
</dbReference>
<dbReference type="Proteomes" id="UP000325902">
    <property type="component" value="Unassembled WGS sequence"/>
</dbReference>
<feature type="region of interest" description="Disordered" evidence="1">
    <location>
        <begin position="295"/>
        <end position="322"/>
    </location>
</feature>
<dbReference type="AlphaFoldDB" id="A0A5N5CUI2"/>
<comment type="caution">
    <text evidence="2">The sequence shown here is derived from an EMBL/GenBank/DDBJ whole genome shotgun (WGS) entry which is preliminary data.</text>
</comment>
<feature type="region of interest" description="Disordered" evidence="1">
    <location>
        <begin position="545"/>
        <end position="572"/>
    </location>
</feature>
<keyword evidence="3" id="KW-1185">Reference proteome</keyword>
<feature type="region of interest" description="Disordered" evidence="1">
    <location>
        <begin position="77"/>
        <end position="155"/>
    </location>
</feature>
<protein>
    <submittedName>
        <fullName evidence="2">Uncharacterized protein</fullName>
    </submittedName>
</protein>
<feature type="compositionally biased region" description="Low complexity" evidence="1">
    <location>
        <begin position="77"/>
        <end position="97"/>
    </location>
</feature>
<name>A0A5N5CUI2_9PEZI</name>